<dbReference type="GO" id="GO:0000155">
    <property type="term" value="F:phosphorelay sensor kinase activity"/>
    <property type="evidence" value="ECO:0007669"/>
    <property type="project" value="InterPro"/>
</dbReference>
<dbReference type="SUPFAM" id="SSF55874">
    <property type="entry name" value="ATPase domain of HSP90 chaperone/DNA topoisomerase II/histidine kinase"/>
    <property type="match status" value="1"/>
</dbReference>
<gene>
    <name evidence="8" type="primary">elmS</name>
    <name evidence="8" type="ordered locus">azo2979</name>
</gene>
<dbReference type="InterPro" id="IPR003660">
    <property type="entry name" value="HAMP_dom"/>
</dbReference>
<dbReference type="RefSeq" id="WP_011766705.1">
    <property type="nucleotide sequence ID" value="NC_008702.1"/>
</dbReference>
<evidence type="ECO:0000256" key="4">
    <source>
        <dbReference type="ARBA" id="ARBA00022777"/>
    </source>
</evidence>
<dbReference type="Gene3D" id="3.30.565.10">
    <property type="entry name" value="Histidine kinase-like ATPase, C-terminal domain"/>
    <property type="match status" value="1"/>
</dbReference>
<dbReference type="InterPro" id="IPR050482">
    <property type="entry name" value="Sensor_HK_TwoCompSys"/>
</dbReference>
<dbReference type="InterPro" id="IPR003594">
    <property type="entry name" value="HATPase_dom"/>
</dbReference>
<evidence type="ECO:0000259" key="7">
    <source>
        <dbReference type="PROSITE" id="PS50885"/>
    </source>
</evidence>
<dbReference type="AlphaFoldDB" id="A1K9U0"/>
<evidence type="ECO:0000256" key="6">
    <source>
        <dbReference type="SAM" id="Coils"/>
    </source>
</evidence>
<dbReference type="GO" id="GO:0046983">
    <property type="term" value="F:protein dimerization activity"/>
    <property type="evidence" value="ECO:0007669"/>
    <property type="project" value="InterPro"/>
</dbReference>
<dbReference type="Gene3D" id="6.10.340.10">
    <property type="match status" value="1"/>
</dbReference>
<dbReference type="KEGG" id="azo:azo2979"/>
<dbReference type="HOGENOM" id="CLU_045360_1_0_4"/>
<evidence type="ECO:0000256" key="5">
    <source>
        <dbReference type="ARBA" id="ARBA00023012"/>
    </source>
</evidence>
<feature type="domain" description="HAMP" evidence="7">
    <location>
        <begin position="184"/>
        <end position="236"/>
    </location>
</feature>
<organism evidence="8 9">
    <name type="scientific">Azoarcus sp. (strain BH72)</name>
    <dbReference type="NCBI Taxonomy" id="418699"/>
    <lineage>
        <taxon>Bacteria</taxon>
        <taxon>Pseudomonadati</taxon>
        <taxon>Pseudomonadota</taxon>
        <taxon>Betaproteobacteria</taxon>
        <taxon>Rhodocyclales</taxon>
        <taxon>Zoogloeaceae</taxon>
        <taxon>Azoarcus</taxon>
    </lineage>
</organism>
<dbReference type="PANTHER" id="PTHR24421">
    <property type="entry name" value="NITRATE/NITRITE SENSOR PROTEIN NARX-RELATED"/>
    <property type="match status" value="1"/>
</dbReference>
<dbReference type="GO" id="GO:0008256">
    <property type="term" value="F:protein histidine pros-kinase activity"/>
    <property type="evidence" value="ECO:0007669"/>
    <property type="project" value="UniProtKB-EC"/>
</dbReference>
<evidence type="ECO:0000256" key="3">
    <source>
        <dbReference type="ARBA" id="ARBA00022679"/>
    </source>
</evidence>
<dbReference type="PROSITE" id="PS50885">
    <property type="entry name" value="HAMP"/>
    <property type="match status" value="1"/>
</dbReference>
<keyword evidence="4 8" id="KW-0418">Kinase</keyword>
<dbReference type="GO" id="GO:0016020">
    <property type="term" value="C:membrane"/>
    <property type="evidence" value="ECO:0007669"/>
    <property type="project" value="UniProtKB-SubCell"/>
</dbReference>
<keyword evidence="2" id="KW-0597">Phosphoprotein</keyword>
<dbReference type="Pfam" id="PF07730">
    <property type="entry name" value="HisKA_3"/>
    <property type="match status" value="1"/>
</dbReference>
<dbReference type="CDD" id="cd16917">
    <property type="entry name" value="HATPase_UhpB-NarQ-NarX-like"/>
    <property type="match status" value="1"/>
</dbReference>
<dbReference type="Proteomes" id="UP000002588">
    <property type="component" value="Chromosome"/>
</dbReference>
<dbReference type="Gene3D" id="1.20.5.1930">
    <property type="match status" value="1"/>
</dbReference>
<evidence type="ECO:0000256" key="1">
    <source>
        <dbReference type="ARBA" id="ARBA00004370"/>
    </source>
</evidence>
<evidence type="ECO:0000313" key="9">
    <source>
        <dbReference type="Proteomes" id="UP000002588"/>
    </source>
</evidence>
<dbReference type="eggNOG" id="COG4585">
    <property type="taxonomic scope" value="Bacteria"/>
</dbReference>
<dbReference type="PANTHER" id="PTHR24421:SF58">
    <property type="entry name" value="SIGNAL TRANSDUCTION HISTIDINE-PROTEIN KINASE_PHOSPHATASE UHPB"/>
    <property type="match status" value="1"/>
</dbReference>
<dbReference type="CDD" id="cd06225">
    <property type="entry name" value="HAMP"/>
    <property type="match status" value="1"/>
</dbReference>
<keyword evidence="6" id="KW-0175">Coiled coil</keyword>
<evidence type="ECO:0000313" key="8">
    <source>
        <dbReference type="EMBL" id="CAL95595.1"/>
    </source>
</evidence>
<keyword evidence="9" id="KW-1185">Reference proteome</keyword>
<dbReference type="Pfam" id="PF02518">
    <property type="entry name" value="HATPase_c"/>
    <property type="match status" value="1"/>
</dbReference>
<keyword evidence="5" id="KW-0902">Two-component regulatory system</keyword>
<dbReference type="SMART" id="SM00387">
    <property type="entry name" value="HATPase_c"/>
    <property type="match status" value="1"/>
</dbReference>
<dbReference type="EC" id="2.7.13.1" evidence="8"/>
<dbReference type="STRING" id="62928.azo2979"/>
<dbReference type="EMBL" id="AM406670">
    <property type="protein sequence ID" value="CAL95595.1"/>
    <property type="molecule type" value="Genomic_DNA"/>
</dbReference>
<comment type="subcellular location">
    <subcellularLocation>
        <location evidence="1">Membrane</location>
    </subcellularLocation>
</comment>
<sequence length="489" mass="52224">MKAAASSPSPRRAALSLHARVSLVLCALVAALLLAAGFAWVSETRNAIREETEAAGRVAGQWLTVLARETDRDPAHGAERLMTNLREVGRLRSNVLEVISADGSTVYQSPASAYKAGRDAPAWFANWLAPLPLERRFDAGEQQLVLRPDSSRSVLDAWDELVAMSGWALAALALIAFACHHALRRALAPLHSIDAALARGADGLFDRRLPALAAPELDRLAQSYNRLAERLDDTLADNQRLEEDQRFARALQARLEEERRIIARELHDELAQGITAVRAIAGAIGQRSADQPGIHGSAQTIVAMTGQMQDGVRAILQRLRPPTVATGGRIDEAVAAWCAQWGALYPQIQVDCRTEAPQGEVTDEVALTVQRLLQEGLTNVARHAGASTVLVSLACSADAIELSIADNGCGLAGAEGDKPRFGLTGMQERVLDLGGELHFETAAGGGLCVRARLPLGGEEKVCPSPFKGEVGRGMGSAAALNQMQNSPRV</sequence>
<protein>
    <submittedName>
        <fullName evidence="8">Two-component sensor histidine kinase</fullName>
        <ecNumber evidence="8">2.7.13.1</ecNumber>
    </submittedName>
</protein>
<accession>A1K9U0</accession>
<dbReference type="InterPro" id="IPR011712">
    <property type="entry name" value="Sig_transdc_His_kin_sub3_dim/P"/>
</dbReference>
<name>A1K9U0_AZOSB</name>
<reference evidence="8 9" key="1">
    <citation type="journal article" date="2006" name="Nat. Biotechnol.">
        <title>Complete genome of the mutualistic, N2-fixing grass endophyte Azoarcus sp. strain BH72.</title>
        <authorList>
            <person name="Krause A."/>
            <person name="Ramakumar A."/>
            <person name="Bartels D."/>
            <person name="Battistoni F."/>
            <person name="Bekel T."/>
            <person name="Boch J."/>
            <person name="Boehm M."/>
            <person name="Friedrich F."/>
            <person name="Hurek T."/>
            <person name="Krause L."/>
            <person name="Linke B."/>
            <person name="McHardy A.C."/>
            <person name="Sarkar A."/>
            <person name="Schneiker S."/>
            <person name="Syed A.A."/>
            <person name="Thauer R."/>
            <person name="Vorhoelter F.-J."/>
            <person name="Weidner S."/>
            <person name="Puehler A."/>
            <person name="Reinhold-Hurek B."/>
            <person name="Kaiser O."/>
            <person name="Goesmann A."/>
        </authorList>
    </citation>
    <scope>NUCLEOTIDE SEQUENCE [LARGE SCALE GENOMIC DNA]</scope>
    <source>
        <strain evidence="8 9">BH72</strain>
    </source>
</reference>
<proteinExistence type="predicted"/>
<feature type="coiled-coil region" evidence="6">
    <location>
        <begin position="217"/>
        <end position="258"/>
    </location>
</feature>
<keyword evidence="3 8" id="KW-0808">Transferase</keyword>
<dbReference type="SMART" id="SM00304">
    <property type="entry name" value="HAMP"/>
    <property type="match status" value="1"/>
</dbReference>
<evidence type="ECO:0000256" key="2">
    <source>
        <dbReference type="ARBA" id="ARBA00022553"/>
    </source>
</evidence>
<dbReference type="InterPro" id="IPR036890">
    <property type="entry name" value="HATPase_C_sf"/>
</dbReference>